<reference evidence="3 4" key="1">
    <citation type="journal article" date="2017" name="Int. J. Parasitol.">
        <title>The genome of the protozoan parasite Cystoisospora suis and a reverse vaccinology approach to identify vaccine candidates.</title>
        <authorList>
            <person name="Palmieri N."/>
            <person name="Shrestha A."/>
            <person name="Ruttkowski B."/>
            <person name="Beck T."/>
            <person name="Vogl C."/>
            <person name="Tomley F."/>
            <person name="Blake D.P."/>
            <person name="Joachim A."/>
        </authorList>
    </citation>
    <scope>NUCLEOTIDE SEQUENCE [LARGE SCALE GENOMIC DNA]</scope>
    <source>
        <strain evidence="3 4">Wien I</strain>
    </source>
</reference>
<evidence type="ECO:0008006" key="5">
    <source>
        <dbReference type="Google" id="ProtNLM"/>
    </source>
</evidence>
<comment type="caution">
    <text evidence="3">The sequence shown here is derived from an EMBL/GenBank/DDBJ whole genome shotgun (WGS) entry which is preliminary data.</text>
</comment>
<name>A0A2C6KHF5_9APIC</name>
<keyword evidence="2" id="KW-0472">Membrane</keyword>
<dbReference type="EMBL" id="MIGC01007233">
    <property type="protein sequence ID" value="PHJ15824.1"/>
    <property type="molecule type" value="Genomic_DNA"/>
</dbReference>
<gene>
    <name evidence="3" type="ORF">CSUI_010364</name>
</gene>
<dbReference type="RefSeq" id="XP_067917556.1">
    <property type="nucleotide sequence ID" value="XM_068070468.1"/>
</dbReference>
<feature type="transmembrane region" description="Helical" evidence="2">
    <location>
        <begin position="47"/>
        <end position="69"/>
    </location>
</feature>
<dbReference type="Proteomes" id="UP000221165">
    <property type="component" value="Unassembled WGS sequence"/>
</dbReference>
<evidence type="ECO:0000313" key="4">
    <source>
        <dbReference type="Proteomes" id="UP000221165"/>
    </source>
</evidence>
<evidence type="ECO:0000313" key="3">
    <source>
        <dbReference type="EMBL" id="PHJ15824.1"/>
    </source>
</evidence>
<feature type="transmembrane region" description="Helical" evidence="2">
    <location>
        <begin position="156"/>
        <end position="175"/>
    </location>
</feature>
<feature type="compositionally biased region" description="Basic and acidic residues" evidence="1">
    <location>
        <begin position="110"/>
        <end position="124"/>
    </location>
</feature>
<feature type="region of interest" description="Disordered" evidence="1">
    <location>
        <begin position="79"/>
        <end position="137"/>
    </location>
</feature>
<keyword evidence="4" id="KW-1185">Reference proteome</keyword>
<dbReference type="AlphaFoldDB" id="A0A2C6KHF5"/>
<protein>
    <recommendedName>
        <fullName evidence="5">Transmembrane protein</fullName>
    </recommendedName>
</protein>
<dbReference type="VEuPathDB" id="ToxoDB:CSUI_010364"/>
<proteinExistence type="predicted"/>
<keyword evidence="2" id="KW-1133">Transmembrane helix</keyword>
<evidence type="ECO:0000256" key="2">
    <source>
        <dbReference type="SAM" id="Phobius"/>
    </source>
</evidence>
<organism evidence="3 4">
    <name type="scientific">Cystoisospora suis</name>
    <dbReference type="NCBI Taxonomy" id="483139"/>
    <lineage>
        <taxon>Eukaryota</taxon>
        <taxon>Sar</taxon>
        <taxon>Alveolata</taxon>
        <taxon>Apicomplexa</taxon>
        <taxon>Conoidasida</taxon>
        <taxon>Coccidia</taxon>
        <taxon>Eucoccidiorida</taxon>
        <taxon>Eimeriorina</taxon>
        <taxon>Sarcocystidae</taxon>
        <taxon>Cystoisospora</taxon>
    </lineage>
</organism>
<sequence length="195" mass="23049">MKREKEERDDVEEDARISLLPLHSYRHGETLPISRRIESAVEESSSSFSFCLRALVSLFFVSSLFSFWYRRYMKKKGQKEEEKERRRKSNDLSKRVKEEHKKRHTRRGVGRGEKGKEKEEKKEREEEEKREEEEEREEEVVEESELQKIFRGLGRAIILTLLSFTLFLLLAVTSLCGFSDISLISTKGSSKEIKL</sequence>
<feature type="compositionally biased region" description="Basic and acidic residues" evidence="1">
    <location>
        <begin position="79"/>
        <end position="99"/>
    </location>
</feature>
<dbReference type="GeneID" id="94433679"/>
<feature type="compositionally biased region" description="Basic residues" evidence="1">
    <location>
        <begin position="100"/>
        <end position="109"/>
    </location>
</feature>
<accession>A0A2C6KHF5</accession>
<feature type="compositionally biased region" description="Acidic residues" evidence="1">
    <location>
        <begin position="125"/>
        <end position="137"/>
    </location>
</feature>
<keyword evidence="2" id="KW-0812">Transmembrane</keyword>
<evidence type="ECO:0000256" key="1">
    <source>
        <dbReference type="SAM" id="MobiDB-lite"/>
    </source>
</evidence>